<evidence type="ECO:0000313" key="2">
    <source>
        <dbReference type="Proteomes" id="UP000740926"/>
    </source>
</evidence>
<dbReference type="Proteomes" id="UP000740926">
    <property type="component" value="Unassembled WGS sequence"/>
</dbReference>
<proteinExistence type="predicted"/>
<organism evidence="1 2">
    <name type="scientific">Rhizopus delemar</name>
    <dbReference type="NCBI Taxonomy" id="936053"/>
    <lineage>
        <taxon>Eukaryota</taxon>
        <taxon>Fungi</taxon>
        <taxon>Fungi incertae sedis</taxon>
        <taxon>Mucoromycota</taxon>
        <taxon>Mucoromycotina</taxon>
        <taxon>Mucoromycetes</taxon>
        <taxon>Mucorales</taxon>
        <taxon>Mucorineae</taxon>
        <taxon>Rhizopodaceae</taxon>
        <taxon>Rhizopus</taxon>
    </lineage>
</organism>
<sequence length="176" mass="20669">MHSTPLESLDKRTLKQIQLQFRQDNLCQNRSSRNSTLLSLCRPTISLDPILWLPMTRIERNRCVRWRLGWLPGGTPRPCPLHPSQKLTKSHSIHCLNMHRRLQLSETIVDPLSFLLNKLPHRTPHSFRAALPWSLRWPTICTILHELDYLCHDKIPPSPPPYIGQRFLEWLPNVSR</sequence>
<comment type="caution">
    <text evidence="1">The sequence shown here is derived from an EMBL/GenBank/DDBJ whole genome shotgun (WGS) entry which is preliminary data.</text>
</comment>
<accession>A0A9P6YS43</accession>
<keyword evidence="2" id="KW-1185">Reference proteome</keyword>
<protein>
    <submittedName>
        <fullName evidence="1">Uncharacterized protein</fullName>
    </submittedName>
</protein>
<reference evidence="1 2" key="1">
    <citation type="journal article" date="2020" name="Microb. Genom.">
        <title>Genetic diversity of clinical and environmental Mucorales isolates obtained from an investigation of mucormycosis cases among solid organ transplant recipients.</title>
        <authorList>
            <person name="Nguyen M.H."/>
            <person name="Kaul D."/>
            <person name="Muto C."/>
            <person name="Cheng S.J."/>
            <person name="Richter R.A."/>
            <person name="Bruno V.M."/>
            <person name="Liu G."/>
            <person name="Beyhan S."/>
            <person name="Sundermann A.J."/>
            <person name="Mounaud S."/>
            <person name="Pasculle A.W."/>
            <person name="Nierman W.C."/>
            <person name="Driscoll E."/>
            <person name="Cumbie R."/>
            <person name="Clancy C.J."/>
            <person name="Dupont C.L."/>
        </authorList>
    </citation>
    <scope>NUCLEOTIDE SEQUENCE [LARGE SCALE GENOMIC DNA]</scope>
    <source>
        <strain evidence="1 2">GL24</strain>
    </source>
</reference>
<dbReference type="EMBL" id="JAANIU010003520">
    <property type="protein sequence ID" value="KAG1562199.1"/>
    <property type="molecule type" value="Genomic_DNA"/>
</dbReference>
<gene>
    <name evidence="1" type="ORF">G6F50_012126</name>
</gene>
<dbReference type="AlphaFoldDB" id="A0A9P6YS43"/>
<name>A0A9P6YS43_9FUNG</name>
<evidence type="ECO:0000313" key="1">
    <source>
        <dbReference type="EMBL" id="KAG1562199.1"/>
    </source>
</evidence>